<dbReference type="EMBL" id="JAXCEI010000012">
    <property type="protein sequence ID" value="MFA1542452.1"/>
    <property type="molecule type" value="Genomic_DNA"/>
</dbReference>
<sequence>MEDMATFSSGRTAPADMTARWRELDRAGFGKTVEVTVSPQSPIAELTSLALETAREHDLARPAEDPGPESGDYARHCFRSGEIIRVWLHDTDGENYPEHTTVEQAGLCDGDTVVLCIEHTPTAAYSMGPAPDPQALFRSLQLGSRSPSPRSLPRLWGILLYTDADAELATYVRTHFDELNALSGPIFRLFVLERPANWPATKRYWRDNLEPELYRVFNTLRWLKWKPYERHLAYDIARTLGIDPERLPCLVLLRADAMENRIVFPIEKVSAKYLRKLFGEILRALDAPPDPYRLSSALYPRESDLPLTADGNSTGIDQVAFERVARAEERIQRSLAKPIFRRRENTYILNGCTAIVESGATMVENFNFHGQTTFINRPVDTVIHDFQNTHSALAGQEHLAELLRLVLSSADLPDEDKEEAANVIQGVAVDLDRAEPDEAAAKTKLEMLRTGLTQAADIAGPASAIVASILGVLGT</sequence>
<dbReference type="Proteomes" id="UP001569963">
    <property type="component" value="Unassembled WGS sequence"/>
</dbReference>
<accession>A0ABV4QGZ4</accession>
<proteinExistence type="predicted"/>
<name>A0ABV4QGZ4_9ACTN</name>
<organism evidence="1 2">
    <name type="scientific">Actinomadura monticuli</name>
    <dbReference type="NCBI Taxonomy" id="3097367"/>
    <lineage>
        <taxon>Bacteria</taxon>
        <taxon>Bacillati</taxon>
        <taxon>Actinomycetota</taxon>
        <taxon>Actinomycetes</taxon>
        <taxon>Streptosporangiales</taxon>
        <taxon>Thermomonosporaceae</taxon>
        <taxon>Actinomadura</taxon>
    </lineage>
</organism>
<comment type="caution">
    <text evidence="1">The sequence shown here is derived from an EMBL/GenBank/DDBJ whole genome shotgun (WGS) entry which is preliminary data.</text>
</comment>
<protein>
    <submittedName>
        <fullName evidence="1">Uncharacterized protein</fullName>
    </submittedName>
</protein>
<gene>
    <name evidence="1" type="ORF">SM611_26240</name>
</gene>
<evidence type="ECO:0000313" key="1">
    <source>
        <dbReference type="EMBL" id="MFA1542452.1"/>
    </source>
</evidence>
<keyword evidence="2" id="KW-1185">Reference proteome</keyword>
<reference evidence="1 2" key="1">
    <citation type="submission" date="2023-11" db="EMBL/GenBank/DDBJ databases">
        <title>Actinomadura monticuli sp. nov., isolated from volcanic ash.</title>
        <authorList>
            <person name="Lee S.D."/>
            <person name="Yang H."/>
            <person name="Kim I.S."/>
        </authorList>
    </citation>
    <scope>NUCLEOTIDE SEQUENCE [LARGE SCALE GENOMIC DNA]</scope>
    <source>
        <strain evidence="1 2">DLS-62</strain>
    </source>
</reference>
<dbReference type="RefSeq" id="WP_371952659.1">
    <property type="nucleotide sequence ID" value="NZ_JAXCEI010000012.1"/>
</dbReference>
<evidence type="ECO:0000313" key="2">
    <source>
        <dbReference type="Proteomes" id="UP001569963"/>
    </source>
</evidence>